<dbReference type="Gene3D" id="3.90.180.10">
    <property type="entry name" value="Medium-chain alcohol dehydrogenases, catalytic domain"/>
    <property type="match status" value="1"/>
</dbReference>
<dbReference type="GO" id="GO:0016491">
    <property type="term" value="F:oxidoreductase activity"/>
    <property type="evidence" value="ECO:0007669"/>
    <property type="project" value="InterPro"/>
</dbReference>
<dbReference type="InterPro" id="IPR036291">
    <property type="entry name" value="NAD(P)-bd_dom_sf"/>
</dbReference>
<dbReference type="InterPro" id="IPR020843">
    <property type="entry name" value="ER"/>
</dbReference>
<dbReference type="Pfam" id="PF13602">
    <property type="entry name" value="ADH_zinc_N_2"/>
    <property type="match status" value="1"/>
</dbReference>
<comment type="caution">
    <text evidence="2">The sequence shown here is derived from an EMBL/GenBank/DDBJ whole genome shotgun (WGS) entry which is preliminary data.</text>
</comment>
<evidence type="ECO:0000313" key="2">
    <source>
        <dbReference type="EMBL" id="RMI06532.1"/>
    </source>
</evidence>
<dbReference type="PANTHER" id="PTHR11695:SF294">
    <property type="entry name" value="RETICULON-4-INTERACTING PROTEIN 1, MITOCHONDRIAL"/>
    <property type="match status" value="1"/>
</dbReference>
<dbReference type="Proteomes" id="UP000269289">
    <property type="component" value="Unassembled WGS sequence"/>
</dbReference>
<reference evidence="2 3" key="1">
    <citation type="submission" date="2018-10" db="EMBL/GenBank/DDBJ databases">
        <title>Isolation, diversity and antifungal activity of actinobacteria from wheat.</title>
        <authorList>
            <person name="Han C."/>
        </authorList>
    </citation>
    <scope>NUCLEOTIDE SEQUENCE [LARGE SCALE GENOMIC DNA]</scope>
    <source>
        <strain evidence="2 3">NEAU-YY56</strain>
    </source>
</reference>
<gene>
    <name evidence="2" type="ORF">EBM89_16155</name>
</gene>
<organism evidence="2 3">
    <name type="scientific">Cellulomonas triticagri</name>
    <dbReference type="NCBI Taxonomy" id="2483352"/>
    <lineage>
        <taxon>Bacteria</taxon>
        <taxon>Bacillati</taxon>
        <taxon>Actinomycetota</taxon>
        <taxon>Actinomycetes</taxon>
        <taxon>Micrococcales</taxon>
        <taxon>Cellulomonadaceae</taxon>
        <taxon>Cellulomonas</taxon>
    </lineage>
</organism>
<dbReference type="SUPFAM" id="SSF50129">
    <property type="entry name" value="GroES-like"/>
    <property type="match status" value="1"/>
</dbReference>
<dbReference type="InterPro" id="IPR013154">
    <property type="entry name" value="ADH-like_N"/>
</dbReference>
<dbReference type="SMART" id="SM00829">
    <property type="entry name" value="PKS_ER"/>
    <property type="match status" value="1"/>
</dbReference>
<dbReference type="CDD" id="cd05289">
    <property type="entry name" value="MDR_like_2"/>
    <property type="match status" value="1"/>
</dbReference>
<dbReference type="Pfam" id="PF08240">
    <property type="entry name" value="ADH_N"/>
    <property type="match status" value="1"/>
</dbReference>
<accession>A0A3M2IXF6</accession>
<dbReference type="OrthoDB" id="3175656at2"/>
<evidence type="ECO:0000259" key="1">
    <source>
        <dbReference type="SMART" id="SM00829"/>
    </source>
</evidence>
<evidence type="ECO:0000313" key="3">
    <source>
        <dbReference type="Proteomes" id="UP000269289"/>
    </source>
</evidence>
<dbReference type="AlphaFoldDB" id="A0A3M2IXF6"/>
<dbReference type="PANTHER" id="PTHR11695">
    <property type="entry name" value="ALCOHOL DEHYDROGENASE RELATED"/>
    <property type="match status" value="1"/>
</dbReference>
<dbReference type="RefSeq" id="WP_122150680.1">
    <property type="nucleotide sequence ID" value="NZ_RFFI01000107.1"/>
</dbReference>
<keyword evidence="3" id="KW-1185">Reference proteome</keyword>
<dbReference type="InterPro" id="IPR050700">
    <property type="entry name" value="YIM1/Zinc_Alcohol_DH_Fams"/>
</dbReference>
<dbReference type="SUPFAM" id="SSF51735">
    <property type="entry name" value="NAD(P)-binding Rossmann-fold domains"/>
    <property type="match status" value="1"/>
</dbReference>
<sequence>MKAIAYTEFGGAEVLQLVDRPEPHIGPDSVLVKVVAAGLNPVDYKVREGYLEGLIDTHLPAVPGWDVAGVVVKPGLDTPELAEGDEVLAYARKDTVSDGTLAEYVAVPVRTAAKKPAGLSFEAAAALPLAGLTAQQTVRRAGVTAGQTVLVHAAAGGVGSIAVQLAVRAGATVVGTASPGNHDAIRALGATPIAYGDGLVAAARAEAPDGFDVILDYVGGQAIDTAPDLLAPGGTIVSITDARARTELGGHYVWVRPDPEGLAELAALAADGSLRVEIAGTYALADAAEAYRALETGHTRGKIVVTP</sequence>
<dbReference type="Gene3D" id="3.40.50.720">
    <property type="entry name" value="NAD(P)-binding Rossmann-like Domain"/>
    <property type="match status" value="1"/>
</dbReference>
<dbReference type="InterPro" id="IPR011032">
    <property type="entry name" value="GroES-like_sf"/>
</dbReference>
<protein>
    <submittedName>
        <fullName evidence="2">NADP-dependent oxidoreductase</fullName>
    </submittedName>
</protein>
<dbReference type="EMBL" id="RFFI01000107">
    <property type="protein sequence ID" value="RMI06532.1"/>
    <property type="molecule type" value="Genomic_DNA"/>
</dbReference>
<proteinExistence type="predicted"/>
<feature type="domain" description="Enoyl reductase (ER)" evidence="1">
    <location>
        <begin position="10"/>
        <end position="305"/>
    </location>
</feature>
<name>A0A3M2IXF6_9CELL</name>